<protein>
    <submittedName>
        <fullName evidence="4">Aste57867_2816 protein</fullName>
    </submittedName>
    <submittedName>
        <fullName evidence="5">Aste57867_2823 protein</fullName>
    </submittedName>
    <submittedName>
        <fullName evidence="6">Aste57867_6261 protein</fullName>
    </submittedName>
</protein>
<dbReference type="EMBL" id="VJMH01000396">
    <property type="protein sequence ID" value="KAF0716489.1"/>
    <property type="molecule type" value="Genomic_DNA"/>
</dbReference>
<keyword evidence="7" id="KW-1185">Reference proteome</keyword>
<evidence type="ECO:0000313" key="1">
    <source>
        <dbReference type="EMBL" id="KAF0708676.1"/>
    </source>
</evidence>
<evidence type="ECO:0000313" key="3">
    <source>
        <dbReference type="EMBL" id="KAF0716496.1"/>
    </source>
</evidence>
<evidence type="ECO:0000313" key="2">
    <source>
        <dbReference type="EMBL" id="KAF0716489.1"/>
    </source>
</evidence>
<dbReference type="EMBL" id="VJMH01000396">
    <property type="protein sequence ID" value="KAF0716496.1"/>
    <property type="molecule type" value="Genomic_DNA"/>
</dbReference>
<accession>A0A485KCM9</accession>
<name>A0A485KCM9_9STRA</name>
<evidence type="ECO:0000313" key="5">
    <source>
        <dbReference type="EMBL" id="VFT80011.1"/>
    </source>
</evidence>
<organism evidence="4 7">
    <name type="scientific">Aphanomyces stellatus</name>
    <dbReference type="NCBI Taxonomy" id="120398"/>
    <lineage>
        <taxon>Eukaryota</taxon>
        <taxon>Sar</taxon>
        <taxon>Stramenopiles</taxon>
        <taxon>Oomycota</taxon>
        <taxon>Saprolegniomycetes</taxon>
        <taxon>Saprolegniales</taxon>
        <taxon>Verrucalvaceae</taxon>
        <taxon>Aphanomyces</taxon>
    </lineage>
</organism>
<reference evidence="1" key="2">
    <citation type="submission" date="2019-06" db="EMBL/GenBank/DDBJ databases">
        <title>Genomics analysis of Aphanomyces spp. identifies a new class of oomycete effector associated with host adaptation.</title>
        <authorList>
            <person name="Gaulin E."/>
        </authorList>
    </citation>
    <scope>NUCLEOTIDE SEQUENCE</scope>
    <source>
        <strain evidence="1">CBS 578.67</strain>
    </source>
</reference>
<evidence type="ECO:0000313" key="4">
    <source>
        <dbReference type="EMBL" id="VFT80004.1"/>
    </source>
</evidence>
<dbReference type="EMBL" id="CAADRA010000396">
    <property type="protein sequence ID" value="VFT80004.1"/>
    <property type="molecule type" value="Genomic_DNA"/>
</dbReference>
<dbReference type="EMBL" id="CAADRA010000396">
    <property type="protein sequence ID" value="VFT80011.1"/>
    <property type="molecule type" value="Genomic_DNA"/>
</dbReference>
<dbReference type="AlphaFoldDB" id="A0A485KCM9"/>
<dbReference type="Proteomes" id="UP000332933">
    <property type="component" value="Unassembled WGS sequence"/>
</dbReference>
<proteinExistence type="predicted"/>
<reference evidence="4 7" key="1">
    <citation type="submission" date="2019-03" db="EMBL/GenBank/DDBJ databases">
        <authorList>
            <person name="Gaulin E."/>
            <person name="Dumas B."/>
        </authorList>
    </citation>
    <scope>NUCLEOTIDE SEQUENCE [LARGE SCALE GENOMIC DNA]</scope>
    <source>
        <strain evidence="4">CBS 568.67</strain>
    </source>
</reference>
<evidence type="ECO:0000313" key="7">
    <source>
        <dbReference type="Proteomes" id="UP000332933"/>
    </source>
</evidence>
<sequence>MTTAIKPPATATTEWKFPPPMVLAWKTPEFMPSLTRQPLFKAIKSKKRVRFTTVTTFVFPLAHGGSAVPKDQGPPIGLASTHSKQECQLITEAPISRRGRVRKFTNIERMTLLKKAGYSRNEVAQMCLDVIDVCKSRLETEDVRLGEPTPPSKRRKL</sequence>
<evidence type="ECO:0000313" key="6">
    <source>
        <dbReference type="EMBL" id="VFT83260.1"/>
    </source>
</evidence>
<dbReference type="EMBL" id="CAADRA010002462">
    <property type="protein sequence ID" value="VFT83260.1"/>
    <property type="molecule type" value="Genomic_DNA"/>
</dbReference>
<dbReference type="EMBL" id="VJMH01002460">
    <property type="protein sequence ID" value="KAF0708676.1"/>
    <property type="molecule type" value="Genomic_DNA"/>
</dbReference>
<gene>
    <name evidence="4" type="primary">Aste57867_2816</name>
    <name evidence="5" type="synonym">Aste57867_2823</name>
    <name evidence="6" type="synonym">Aste57867_6261</name>
    <name evidence="2" type="ORF">As57867_002809</name>
    <name evidence="3" type="ORF">As57867_002816</name>
    <name evidence="1" type="ORF">As57867_006247</name>
    <name evidence="4" type="ORF">ASTE57867_2816</name>
    <name evidence="5" type="ORF">ASTE57867_2823</name>
    <name evidence="6" type="ORF">ASTE57867_6261</name>
</gene>